<dbReference type="AlphaFoldDB" id="A0A0E9UJA4"/>
<organism evidence="1">
    <name type="scientific">Anguilla anguilla</name>
    <name type="common">European freshwater eel</name>
    <name type="synonym">Muraena anguilla</name>
    <dbReference type="NCBI Taxonomy" id="7936"/>
    <lineage>
        <taxon>Eukaryota</taxon>
        <taxon>Metazoa</taxon>
        <taxon>Chordata</taxon>
        <taxon>Craniata</taxon>
        <taxon>Vertebrata</taxon>
        <taxon>Euteleostomi</taxon>
        <taxon>Actinopterygii</taxon>
        <taxon>Neopterygii</taxon>
        <taxon>Teleostei</taxon>
        <taxon>Anguilliformes</taxon>
        <taxon>Anguillidae</taxon>
        <taxon>Anguilla</taxon>
    </lineage>
</organism>
<reference evidence="1" key="2">
    <citation type="journal article" date="2015" name="Fish Shellfish Immunol.">
        <title>Early steps in the European eel (Anguilla anguilla)-Vibrio vulnificus interaction in the gills: Role of the RtxA13 toxin.</title>
        <authorList>
            <person name="Callol A."/>
            <person name="Pajuelo D."/>
            <person name="Ebbesson L."/>
            <person name="Teles M."/>
            <person name="MacKenzie S."/>
            <person name="Amaro C."/>
        </authorList>
    </citation>
    <scope>NUCLEOTIDE SEQUENCE</scope>
</reference>
<protein>
    <submittedName>
        <fullName evidence="1">Uncharacterized protein</fullName>
    </submittedName>
</protein>
<sequence>MQVFDWLRAACPLVWCGFYIRP</sequence>
<reference evidence="1" key="1">
    <citation type="submission" date="2014-11" db="EMBL/GenBank/DDBJ databases">
        <authorList>
            <person name="Amaro Gonzalez C."/>
        </authorList>
    </citation>
    <scope>NUCLEOTIDE SEQUENCE</scope>
</reference>
<dbReference type="EMBL" id="GBXM01043499">
    <property type="protein sequence ID" value="JAH65078.1"/>
    <property type="molecule type" value="Transcribed_RNA"/>
</dbReference>
<accession>A0A0E9UJA4</accession>
<proteinExistence type="predicted"/>
<evidence type="ECO:0000313" key="1">
    <source>
        <dbReference type="EMBL" id="JAH65078.1"/>
    </source>
</evidence>
<name>A0A0E9UJA4_ANGAN</name>